<gene>
    <name evidence="2" type="ORF">SAMN05444167_2724</name>
</gene>
<evidence type="ECO:0000256" key="1">
    <source>
        <dbReference type="SAM" id="Phobius"/>
    </source>
</evidence>
<keyword evidence="1" id="KW-1133">Transmembrane helix</keyword>
<keyword evidence="1" id="KW-0812">Transmembrane</keyword>
<organism evidence="2 3">
    <name type="scientific">Terriglobus roseus</name>
    <dbReference type="NCBI Taxonomy" id="392734"/>
    <lineage>
        <taxon>Bacteria</taxon>
        <taxon>Pseudomonadati</taxon>
        <taxon>Acidobacteriota</taxon>
        <taxon>Terriglobia</taxon>
        <taxon>Terriglobales</taxon>
        <taxon>Acidobacteriaceae</taxon>
        <taxon>Terriglobus</taxon>
    </lineage>
</organism>
<proteinExistence type="predicted"/>
<dbReference type="EMBL" id="LT629690">
    <property type="protein sequence ID" value="SDF57625.1"/>
    <property type="molecule type" value="Genomic_DNA"/>
</dbReference>
<dbReference type="Proteomes" id="UP000182427">
    <property type="component" value="Chromosome I"/>
</dbReference>
<feature type="transmembrane region" description="Helical" evidence="1">
    <location>
        <begin position="6"/>
        <end position="25"/>
    </location>
</feature>
<dbReference type="RefSeq" id="WP_083345620.1">
    <property type="nucleotide sequence ID" value="NZ_LT629690.1"/>
</dbReference>
<reference evidence="2 3" key="1">
    <citation type="submission" date="2016-10" db="EMBL/GenBank/DDBJ databases">
        <authorList>
            <person name="de Groot N.N."/>
        </authorList>
    </citation>
    <scope>NUCLEOTIDE SEQUENCE [LARGE SCALE GENOMIC DNA]</scope>
    <source>
        <strain evidence="2 3">GAS232</strain>
    </source>
</reference>
<keyword evidence="1" id="KW-0472">Membrane</keyword>
<protein>
    <submittedName>
        <fullName evidence="2">Uncharacterized protein</fullName>
    </submittedName>
</protein>
<keyword evidence="3" id="KW-1185">Reference proteome</keyword>
<accession>A0A1G7M7H2</accession>
<dbReference type="AlphaFoldDB" id="A0A1G7M7H2"/>
<name>A0A1G7M7H2_9BACT</name>
<evidence type="ECO:0000313" key="3">
    <source>
        <dbReference type="Proteomes" id="UP000182427"/>
    </source>
</evidence>
<dbReference type="OrthoDB" id="9855950at2"/>
<sequence length="79" mass="9463">MTTSVVVLVVVFAVLNVAFLTWSHWMQTRRMKQMHNRLDIHSHDLGRVQAEQQEIEARVSVGEQERRWQEEIRKVSEKY</sequence>
<evidence type="ECO:0000313" key="2">
    <source>
        <dbReference type="EMBL" id="SDF57625.1"/>
    </source>
</evidence>